<dbReference type="EMBL" id="UIVT01000004">
    <property type="protein sequence ID" value="SVP94128.1"/>
    <property type="molecule type" value="Genomic_DNA"/>
</dbReference>
<gene>
    <name evidence="2" type="ORF">TAT_000312900</name>
    <name evidence="3" type="ORF">TAV_000312800</name>
</gene>
<organism evidence="2">
    <name type="scientific">Theileria annulata</name>
    <dbReference type="NCBI Taxonomy" id="5874"/>
    <lineage>
        <taxon>Eukaryota</taxon>
        <taxon>Sar</taxon>
        <taxon>Alveolata</taxon>
        <taxon>Apicomplexa</taxon>
        <taxon>Aconoidasida</taxon>
        <taxon>Piroplasmida</taxon>
        <taxon>Theileriidae</taxon>
        <taxon>Theileria</taxon>
    </lineage>
</organism>
<protein>
    <submittedName>
        <fullName evidence="2">Uncharacterized protein</fullName>
    </submittedName>
</protein>
<dbReference type="VEuPathDB" id="PiroplasmaDB:TA07110"/>
<accession>A0A3B0NHP7</accession>
<proteinExistence type="predicted"/>
<feature type="compositionally biased region" description="Polar residues" evidence="1">
    <location>
        <begin position="153"/>
        <end position="165"/>
    </location>
</feature>
<feature type="region of interest" description="Disordered" evidence="1">
    <location>
        <begin position="142"/>
        <end position="182"/>
    </location>
</feature>
<reference evidence="2" key="1">
    <citation type="submission" date="2018-07" db="EMBL/GenBank/DDBJ databases">
        <authorList>
            <person name="Quirk P.G."/>
            <person name="Krulwich T.A."/>
        </authorList>
    </citation>
    <scope>NUCLEOTIDE SEQUENCE</scope>
    <source>
        <strain evidence="2">Anand</strain>
    </source>
</reference>
<evidence type="ECO:0000313" key="2">
    <source>
        <dbReference type="EMBL" id="SVP94128.1"/>
    </source>
</evidence>
<dbReference type="AlphaFoldDB" id="A0A3B0NHP7"/>
<dbReference type="EMBL" id="UIVS01000004">
    <property type="protein sequence ID" value="SVP94766.1"/>
    <property type="molecule type" value="Genomic_DNA"/>
</dbReference>
<evidence type="ECO:0000313" key="3">
    <source>
        <dbReference type="EMBL" id="SVP94766.1"/>
    </source>
</evidence>
<sequence length="182" mass="19850">MDTWITWGNMKYKRLYTYESEINIEKEIEEKVRKTIESEKILVFIKGTPNEPQLVNSVTVTGTTPKGAKNTLSRPWERELNDTFGNPGKGANFTAMECTPGKGANSMPMECNSSNSTITEENSTTRSDSVTVENSTAVVAAPKVPTGPIGTRFESQSSTTSNTSGKGAVNTAVPKHRYGGKY</sequence>
<name>A0A3B0NHP7_THEAN</name>
<evidence type="ECO:0000256" key="1">
    <source>
        <dbReference type="SAM" id="MobiDB-lite"/>
    </source>
</evidence>